<dbReference type="RefSeq" id="WP_320555393.1">
    <property type="nucleotide sequence ID" value="NZ_JAXDAE010000005.1"/>
</dbReference>
<name>A0ABU5EL62_9FLAO</name>
<proteinExistence type="predicted"/>
<evidence type="ECO:0000313" key="2">
    <source>
        <dbReference type="EMBL" id="MDY2587018.1"/>
    </source>
</evidence>
<dbReference type="Proteomes" id="UP001285855">
    <property type="component" value="Unassembled WGS sequence"/>
</dbReference>
<evidence type="ECO:0000313" key="3">
    <source>
        <dbReference type="Proteomes" id="UP001285855"/>
    </source>
</evidence>
<feature type="transmembrane region" description="Helical" evidence="1">
    <location>
        <begin position="28"/>
        <end position="47"/>
    </location>
</feature>
<comment type="caution">
    <text evidence="2">The sequence shown here is derived from an EMBL/GenBank/DDBJ whole genome shotgun (WGS) entry which is preliminary data.</text>
</comment>
<gene>
    <name evidence="2" type="ORF">SNF14_06680</name>
</gene>
<keyword evidence="3" id="KW-1185">Reference proteome</keyword>
<keyword evidence="1" id="KW-0812">Transmembrane</keyword>
<protein>
    <submittedName>
        <fullName evidence="2">Uncharacterized protein</fullName>
    </submittedName>
</protein>
<evidence type="ECO:0000256" key="1">
    <source>
        <dbReference type="SAM" id="Phobius"/>
    </source>
</evidence>
<accession>A0ABU5EL62</accession>
<sequence length="116" mass="14040">MRSFFSLIKDEIIILKIKKKSEASFWEYQILGLFCYLFNLGFDYFIITDKKIVYVIKDELLKVAEYKDFESLQFNSNNDVFSFRNLDNQEQTLNLKRLRLSYEEIQKIKKTLNQNI</sequence>
<keyword evidence="1" id="KW-1133">Transmembrane helix</keyword>
<reference evidence="2 3" key="1">
    <citation type="submission" date="2023-11" db="EMBL/GenBank/DDBJ databases">
        <title>Winogradskyella pelagius sp. nov., isolated from coastal sediment.</title>
        <authorList>
            <person name="Li F."/>
        </authorList>
    </citation>
    <scope>NUCLEOTIDE SEQUENCE [LARGE SCALE GENOMIC DNA]</scope>
    <source>
        <strain evidence="2 3">KCTC 23502</strain>
    </source>
</reference>
<dbReference type="EMBL" id="JAXDAE010000005">
    <property type="protein sequence ID" value="MDY2587018.1"/>
    <property type="molecule type" value="Genomic_DNA"/>
</dbReference>
<organism evidence="2 3">
    <name type="scientific">Winogradskyella aquimaris</name>
    <dbReference type="NCBI Taxonomy" id="864074"/>
    <lineage>
        <taxon>Bacteria</taxon>
        <taxon>Pseudomonadati</taxon>
        <taxon>Bacteroidota</taxon>
        <taxon>Flavobacteriia</taxon>
        <taxon>Flavobacteriales</taxon>
        <taxon>Flavobacteriaceae</taxon>
        <taxon>Winogradskyella</taxon>
    </lineage>
</organism>
<keyword evidence="1" id="KW-0472">Membrane</keyword>